<evidence type="ECO:0000259" key="23">
    <source>
        <dbReference type="PROSITE" id="PS50927"/>
    </source>
</evidence>
<keyword evidence="3" id="KW-0245">EGF-like domain</keyword>
<evidence type="ECO:0000256" key="12">
    <source>
        <dbReference type="ARBA" id="ARBA00022989"/>
    </source>
</evidence>
<evidence type="ECO:0000256" key="4">
    <source>
        <dbReference type="ARBA" id="ARBA00022553"/>
    </source>
</evidence>
<keyword evidence="5 19" id="KW-0808">Transferase</keyword>
<dbReference type="InterPro" id="IPR008271">
    <property type="entry name" value="Ser/Thr_kinase_AS"/>
</dbReference>
<dbReference type="GO" id="GO:0004674">
    <property type="term" value="F:protein serine/threonine kinase activity"/>
    <property type="evidence" value="ECO:0007669"/>
    <property type="project" value="UniProtKB-KW"/>
</dbReference>
<evidence type="ECO:0000313" key="24">
    <source>
        <dbReference type="EMBL" id="KAI5083735.1"/>
    </source>
</evidence>
<dbReference type="SMART" id="SM00473">
    <property type="entry name" value="PAN_AP"/>
    <property type="match status" value="1"/>
</dbReference>
<feature type="transmembrane region" description="Helical" evidence="21">
    <location>
        <begin position="515"/>
        <end position="536"/>
    </location>
</feature>
<evidence type="ECO:0000256" key="21">
    <source>
        <dbReference type="SAM" id="Phobius"/>
    </source>
</evidence>
<dbReference type="InterPro" id="IPR011009">
    <property type="entry name" value="Kinase-like_dom_sf"/>
</dbReference>
<keyword evidence="9 19" id="KW-0547">Nucleotide-binding</keyword>
<evidence type="ECO:0000313" key="25">
    <source>
        <dbReference type="Proteomes" id="UP000886520"/>
    </source>
</evidence>
<evidence type="ECO:0000256" key="15">
    <source>
        <dbReference type="ARBA" id="ARBA00023170"/>
    </source>
</evidence>
<organism evidence="24 25">
    <name type="scientific">Adiantum capillus-veneris</name>
    <name type="common">Maidenhair fern</name>
    <dbReference type="NCBI Taxonomy" id="13818"/>
    <lineage>
        <taxon>Eukaryota</taxon>
        <taxon>Viridiplantae</taxon>
        <taxon>Streptophyta</taxon>
        <taxon>Embryophyta</taxon>
        <taxon>Tracheophyta</taxon>
        <taxon>Polypodiopsida</taxon>
        <taxon>Polypodiidae</taxon>
        <taxon>Polypodiales</taxon>
        <taxon>Pteridineae</taxon>
        <taxon>Pteridaceae</taxon>
        <taxon>Vittarioideae</taxon>
        <taxon>Adiantum</taxon>
    </lineage>
</organism>
<keyword evidence="16" id="KW-0325">Glycoprotein</keyword>
<dbReference type="FunFam" id="1.10.510.10:FF:000248">
    <property type="entry name" value="S-receptor-like kinase 5"/>
    <property type="match status" value="1"/>
</dbReference>
<keyword evidence="13 21" id="KW-0472">Membrane</keyword>
<dbReference type="InterPro" id="IPR001480">
    <property type="entry name" value="Bulb-type_lectin_dom"/>
</dbReference>
<keyword evidence="15" id="KW-0675">Receptor</keyword>
<protein>
    <recommendedName>
        <fullName evidence="19">Receptor-like serine/threonine-protein kinase</fullName>
        <ecNumber evidence="19">2.7.11.1</ecNumber>
    </recommendedName>
</protein>
<gene>
    <name evidence="24" type="ORF">GOP47_0003478</name>
</gene>
<evidence type="ECO:0000256" key="6">
    <source>
        <dbReference type="ARBA" id="ARBA00022692"/>
    </source>
</evidence>
<dbReference type="Gene3D" id="1.10.510.10">
    <property type="entry name" value="Transferase(Phosphotransferase) domain 1"/>
    <property type="match status" value="1"/>
</dbReference>
<dbReference type="InterPro" id="IPR003609">
    <property type="entry name" value="Pan_app"/>
</dbReference>
<keyword evidence="6 21" id="KW-0812">Transmembrane</keyword>
<evidence type="ECO:0000256" key="1">
    <source>
        <dbReference type="ARBA" id="ARBA00004479"/>
    </source>
</evidence>
<evidence type="ECO:0000256" key="16">
    <source>
        <dbReference type="ARBA" id="ARBA00023180"/>
    </source>
</evidence>
<dbReference type="GO" id="GO:0005524">
    <property type="term" value="F:ATP binding"/>
    <property type="evidence" value="ECO:0007669"/>
    <property type="project" value="UniProtKB-UniRule"/>
</dbReference>
<evidence type="ECO:0000256" key="17">
    <source>
        <dbReference type="ARBA" id="ARBA00047899"/>
    </source>
</evidence>
<dbReference type="PIRSF" id="PIRSF000641">
    <property type="entry name" value="SRK"/>
    <property type="match status" value="1"/>
</dbReference>
<dbReference type="Gene3D" id="2.90.10.10">
    <property type="entry name" value="Bulb-type lectin domain"/>
    <property type="match status" value="1"/>
</dbReference>
<dbReference type="InterPro" id="IPR036426">
    <property type="entry name" value="Bulb-type_lectin_dom_sf"/>
</dbReference>
<proteinExistence type="inferred from homology"/>
<comment type="subcellular location">
    <subcellularLocation>
        <location evidence="1">Membrane</location>
        <topology evidence="1">Single-pass type I membrane protein</topology>
    </subcellularLocation>
</comment>
<reference evidence="24" key="1">
    <citation type="submission" date="2021-01" db="EMBL/GenBank/DDBJ databases">
        <title>Adiantum capillus-veneris genome.</title>
        <authorList>
            <person name="Fang Y."/>
            <person name="Liao Q."/>
        </authorList>
    </citation>
    <scope>NUCLEOTIDE SEQUENCE</scope>
    <source>
        <strain evidence="24">H3</strain>
        <tissue evidence="24">Leaf</tissue>
    </source>
</reference>
<evidence type="ECO:0000256" key="7">
    <source>
        <dbReference type="ARBA" id="ARBA00022729"/>
    </source>
</evidence>
<evidence type="ECO:0000256" key="5">
    <source>
        <dbReference type="ARBA" id="ARBA00022679"/>
    </source>
</evidence>
<keyword evidence="12 21" id="KW-1133">Transmembrane helix</keyword>
<keyword evidence="4" id="KW-0597">Phosphoprotein</keyword>
<dbReference type="PROSITE" id="PS50927">
    <property type="entry name" value="BULB_LECTIN"/>
    <property type="match status" value="1"/>
</dbReference>
<evidence type="ECO:0000256" key="10">
    <source>
        <dbReference type="ARBA" id="ARBA00022777"/>
    </source>
</evidence>
<dbReference type="OrthoDB" id="1915804at2759"/>
<dbReference type="EC" id="2.7.11.1" evidence="19"/>
<dbReference type="Pfam" id="PF00069">
    <property type="entry name" value="Pkinase"/>
    <property type="match status" value="1"/>
</dbReference>
<dbReference type="EMBL" id="JABFUD020000002">
    <property type="protein sequence ID" value="KAI5083735.1"/>
    <property type="molecule type" value="Genomic_DNA"/>
</dbReference>
<comment type="caution">
    <text evidence="24">The sequence shown here is derived from an EMBL/GenBank/DDBJ whole genome shotgun (WGS) entry which is preliminary data.</text>
</comment>
<comment type="catalytic activity">
    <reaction evidence="18 19">
        <text>L-seryl-[protein] + ATP = O-phospho-L-seryl-[protein] + ADP + H(+)</text>
        <dbReference type="Rhea" id="RHEA:17989"/>
        <dbReference type="Rhea" id="RHEA-COMP:9863"/>
        <dbReference type="Rhea" id="RHEA-COMP:11604"/>
        <dbReference type="ChEBI" id="CHEBI:15378"/>
        <dbReference type="ChEBI" id="CHEBI:29999"/>
        <dbReference type="ChEBI" id="CHEBI:30616"/>
        <dbReference type="ChEBI" id="CHEBI:83421"/>
        <dbReference type="ChEBI" id="CHEBI:456216"/>
        <dbReference type="EC" id="2.7.11.1"/>
    </reaction>
</comment>
<keyword evidence="8" id="KW-0430">Lectin</keyword>
<keyword evidence="11 19" id="KW-0067">ATP-binding</keyword>
<dbReference type="CDD" id="cd14066">
    <property type="entry name" value="STKc_IRAK"/>
    <property type="match status" value="1"/>
</dbReference>
<sequence>MHMHLSLVAAFAAAFVVLLPFALITTHAAGEQRLSLPPLWSFSADLSLPSSSPSSLNSYSQLARFSLFAPILSSSAFASGSKGFSFGFLSLFQTASSPPSHISLSICLGVQHSSSNGGSPFLVPVWTLNTTTLIQQQGRSVVRLQVEEKNQLSLVDGDGSVVWALSNVDSMEMQSNGNVVIYDSRNGSIWESFEHPSDCLLQGQKLKLGMELTSSNNMYKAVMQAGGIVFYQVSANPLPLVYWIFPVNMTVEDYFDDMVGAFSLNKDAPVNLTASLALDHPSCAILNNSLAYYLVEGDRYVMQDACANTKIIPMNTTADLLRLDTDGHMRDYYVQQLPNSSYELTSPDSNDKPCFSPNVCGAYGICSLSSTFGTAVSHSCRCPSEQDNKNLSNAFSLIDISNPSQGCTRKVSLECKQVSSQSLAEIRKVAYMSMLPLFEQMWESNTKSLEDCKASCSSNCSCSGIIYHTKSSFCLPFGDTTPLSNVSFLTLPSDEHIAFVKIQLIEAKSTSHSTIVAIAVAVPIFVLIIAAAAIYWKWKKDMDPELKLAEEELLGVLPMLPTRYSYRELTRITQGFSKHLGSGGFGSVYEGVLPDRRRVAVKNLEMLSQGQKEFLAEIATIGGISHVNIVNLYGFCLEKKHRLLVYEYMENGSLDKWLFCKEGEQRQQVMSWETRYNVALGTARGLAYLHEECPKPILHFDVKPQNILLDGNLDAKLADFGLAKLVARDQSSVMTAVRGTPGYIAPEWVSQSIVSKKCDVYSFGMVALELVSGRKNVELGLMGSEDWYFPKWAAKKTREGKAGELMDKRLGRTMELEGGVHAENEAEDGVMEQVQTMVRVALSCIQEEPEMRPSMTMVCGMLEGTIALPKEIPAVATTEIIPASYKVSSGTVEVVQYSEIQGR</sequence>
<accession>A0A9D4VCX0</accession>
<evidence type="ECO:0000256" key="19">
    <source>
        <dbReference type="PIRNR" id="PIRNR000641"/>
    </source>
</evidence>
<dbReference type="SMART" id="SM00220">
    <property type="entry name" value="S_TKc"/>
    <property type="match status" value="1"/>
</dbReference>
<dbReference type="SUPFAM" id="SSF51110">
    <property type="entry name" value="alpha-D-mannose-specific plant lectins"/>
    <property type="match status" value="1"/>
</dbReference>
<evidence type="ECO:0000256" key="2">
    <source>
        <dbReference type="ARBA" id="ARBA00022527"/>
    </source>
</evidence>
<dbReference type="GO" id="GO:0030246">
    <property type="term" value="F:carbohydrate binding"/>
    <property type="evidence" value="ECO:0007669"/>
    <property type="project" value="UniProtKB-KW"/>
</dbReference>
<evidence type="ECO:0000256" key="8">
    <source>
        <dbReference type="ARBA" id="ARBA00022734"/>
    </source>
</evidence>
<dbReference type="SMART" id="SM00108">
    <property type="entry name" value="B_lectin"/>
    <property type="match status" value="1"/>
</dbReference>
<evidence type="ECO:0000256" key="3">
    <source>
        <dbReference type="ARBA" id="ARBA00022536"/>
    </source>
</evidence>
<comment type="similarity">
    <text evidence="19">Belongs to the protein kinase superfamily. Ser/Thr protein kinase family.</text>
</comment>
<evidence type="ECO:0000256" key="9">
    <source>
        <dbReference type="ARBA" id="ARBA00022741"/>
    </source>
</evidence>
<dbReference type="InterPro" id="IPR000719">
    <property type="entry name" value="Prot_kinase_dom"/>
</dbReference>
<keyword evidence="2 19" id="KW-0723">Serine/threonine-protein kinase</keyword>
<dbReference type="InterPro" id="IPR051343">
    <property type="entry name" value="G-type_lectin_kinases/EP1-like"/>
</dbReference>
<evidence type="ECO:0000259" key="22">
    <source>
        <dbReference type="PROSITE" id="PS50011"/>
    </source>
</evidence>
<evidence type="ECO:0000256" key="18">
    <source>
        <dbReference type="ARBA" id="ARBA00048679"/>
    </source>
</evidence>
<dbReference type="Pfam" id="PF01453">
    <property type="entry name" value="B_lectin"/>
    <property type="match status" value="1"/>
</dbReference>
<dbReference type="PANTHER" id="PTHR47976:SF115">
    <property type="entry name" value="RECEPTOR-LIKE SERINE_THREONINE-PROTEIN KINASE"/>
    <property type="match status" value="1"/>
</dbReference>
<evidence type="ECO:0000256" key="13">
    <source>
        <dbReference type="ARBA" id="ARBA00023136"/>
    </source>
</evidence>
<comment type="catalytic activity">
    <reaction evidence="17 19">
        <text>L-threonyl-[protein] + ATP = O-phospho-L-threonyl-[protein] + ADP + H(+)</text>
        <dbReference type="Rhea" id="RHEA:46608"/>
        <dbReference type="Rhea" id="RHEA-COMP:11060"/>
        <dbReference type="Rhea" id="RHEA-COMP:11605"/>
        <dbReference type="ChEBI" id="CHEBI:15378"/>
        <dbReference type="ChEBI" id="CHEBI:30013"/>
        <dbReference type="ChEBI" id="CHEBI:30616"/>
        <dbReference type="ChEBI" id="CHEBI:61977"/>
        <dbReference type="ChEBI" id="CHEBI:456216"/>
        <dbReference type="EC" id="2.7.11.1"/>
    </reaction>
</comment>
<keyword evidence="25" id="KW-1185">Reference proteome</keyword>
<evidence type="ECO:0000256" key="11">
    <source>
        <dbReference type="ARBA" id="ARBA00022840"/>
    </source>
</evidence>
<evidence type="ECO:0000256" key="14">
    <source>
        <dbReference type="ARBA" id="ARBA00023157"/>
    </source>
</evidence>
<dbReference type="PROSITE" id="PS00108">
    <property type="entry name" value="PROTEIN_KINASE_ST"/>
    <property type="match status" value="1"/>
</dbReference>
<keyword evidence="14" id="KW-1015">Disulfide bond</keyword>
<dbReference type="PROSITE" id="PS50011">
    <property type="entry name" value="PROTEIN_KINASE_DOM"/>
    <property type="match status" value="1"/>
</dbReference>
<dbReference type="AlphaFoldDB" id="A0A9D4VCX0"/>
<keyword evidence="10 19" id="KW-0418">Kinase</keyword>
<dbReference type="InterPro" id="IPR024171">
    <property type="entry name" value="SRK-like_kinase"/>
</dbReference>
<dbReference type="SUPFAM" id="SSF56112">
    <property type="entry name" value="Protein kinase-like (PK-like)"/>
    <property type="match status" value="1"/>
</dbReference>
<dbReference type="Gene3D" id="3.30.200.20">
    <property type="entry name" value="Phosphorylase Kinase, domain 1"/>
    <property type="match status" value="1"/>
</dbReference>
<dbReference type="Proteomes" id="UP000886520">
    <property type="component" value="Chromosome 3"/>
</dbReference>
<feature type="domain" description="Bulb-type lectin" evidence="23">
    <location>
        <begin position="69"/>
        <end position="194"/>
    </location>
</feature>
<keyword evidence="7" id="KW-0732">Signal</keyword>
<evidence type="ECO:0000256" key="20">
    <source>
        <dbReference type="PROSITE-ProRule" id="PRU10141"/>
    </source>
</evidence>
<dbReference type="GO" id="GO:0016020">
    <property type="term" value="C:membrane"/>
    <property type="evidence" value="ECO:0007669"/>
    <property type="project" value="UniProtKB-SubCell"/>
</dbReference>
<dbReference type="PROSITE" id="PS00107">
    <property type="entry name" value="PROTEIN_KINASE_ATP"/>
    <property type="match status" value="1"/>
</dbReference>
<feature type="binding site" evidence="20">
    <location>
        <position position="602"/>
    </location>
    <ligand>
        <name>ATP</name>
        <dbReference type="ChEBI" id="CHEBI:30616"/>
    </ligand>
</feature>
<dbReference type="FunFam" id="3.30.200.20:FF:000178">
    <property type="entry name" value="serine/threonine-protein kinase PBS1-like"/>
    <property type="match status" value="1"/>
</dbReference>
<name>A0A9D4VCX0_ADICA</name>
<dbReference type="InterPro" id="IPR017441">
    <property type="entry name" value="Protein_kinase_ATP_BS"/>
</dbReference>
<feature type="domain" description="Protein kinase" evidence="22">
    <location>
        <begin position="574"/>
        <end position="868"/>
    </location>
</feature>
<dbReference type="PANTHER" id="PTHR47976">
    <property type="entry name" value="G-TYPE LECTIN S-RECEPTOR-LIKE SERINE/THREONINE-PROTEIN KINASE SD2-5"/>
    <property type="match status" value="1"/>
</dbReference>